<name>A0A6J6UES3_9ZZZZ</name>
<dbReference type="AlphaFoldDB" id="A0A6J6UES3"/>
<organism evidence="2">
    <name type="scientific">freshwater metagenome</name>
    <dbReference type="NCBI Taxonomy" id="449393"/>
    <lineage>
        <taxon>unclassified sequences</taxon>
        <taxon>metagenomes</taxon>
        <taxon>ecological metagenomes</taxon>
    </lineage>
</organism>
<accession>A0A6J6UES3</accession>
<evidence type="ECO:0000313" key="2">
    <source>
        <dbReference type="EMBL" id="CAB4757057.1"/>
    </source>
</evidence>
<dbReference type="EMBL" id="CAEZZG010000011">
    <property type="protein sequence ID" value="CAB4757057.1"/>
    <property type="molecule type" value="Genomic_DNA"/>
</dbReference>
<gene>
    <name evidence="2" type="ORF">UFOPK2844_00826</name>
</gene>
<reference evidence="2" key="1">
    <citation type="submission" date="2020-05" db="EMBL/GenBank/DDBJ databases">
        <authorList>
            <person name="Chiriac C."/>
            <person name="Salcher M."/>
            <person name="Ghai R."/>
            <person name="Kavagutti S V."/>
        </authorList>
    </citation>
    <scope>NUCLEOTIDE SEQUENCE</scope>
</reference>
<keyword evidence="1" id="KW-0812">Transmembrane</keyword>
<feature type="transmembrane region" description="Helical" evidence="1">
    <location>
        <begin position="20"/>
        <end position="43"/>
    </location>
</feature>
<keyword evidence="1" id="KW-0472">Membrane</keyword>
<evidence type="ECO:0000256" key="1">
    <source>
        <dbReference type="SAM" id="Phobius"/>
    </source>
</evidence>
<keyword evidence="1" id="KW-1133">Transmembrane helix</keyword>
<protein>
    <submittedName>
        <fullName evidence="2">Unannotated protein</fullName>
    </submittedName>
</protein>
<proteinExistence type="predicted"/>
<sequence>MSLLNFNKSEPKRSGEKKSLAILVGIGALVGVIALGSTLAASINLNGGAPVEFGQGVAQTTACDSDGITLTPASTFFNGSYEYYGAESTFYFSSLSVSGVSDNCSGVTFKVRAYMNGNDEPLYWPAAPNEDSFEFGFIVNGDWTSVDSCMRLDNQVTGISNNNSVTIDWTDCVPSDAAFAGSVDRITIESSVNPNSGVFPTSSSTTVLMDNAVENYNGWFDNWQLTSGATQWIAFKVQSSSPATVTKVELQLGSLLGGDLSGSTVDFYSDGSLEPNSDSRKLGTLTYSSIVSSGSDNVATFTGSVSIPSASTYWFKFGNLSSPTTVWYRFGGVDNATGNWTPYQGTGDSYDFFDGGITGDPGYYPRVRITGVPIAD</sequence>